<dbReference type="InterPro" id="IPR011042">
    <property type="entry name" value="6-blade_b-propeller_TolB-like"/>
</dbReference>
<dbReference type="OrthoDB" id="10256793at2759"/>
<dbReference type="PANTHER" id="PTHR36842">
    <property type="entry name" value="PROTEIN TOLB HOMOLOG"/>
    <property type="match status" value="1"/>
</dbReference>
<name>A0A7R8X0E9_9CRUS</name>
<dbReference type="Gene3D" id="3.40.50.10070">
    <property type="entry name" value="TolB, N-terminal domain"/>
    <property type="match status" value="1"/>
</dbReference>
<gene>
    <name evidence="2" type="ORF">CTOB1V02_LOCUS16361</name>
</gene>
<proteinExistence type="inferred from homology"/>
<dbReference type="Pfam" id="PF07676">
    <property type="entry name" value="PD40"/>
    <property type="match status" value="3"/>
</dbReference>
<dbReference type="Pfam" id="PF04052">
    <property type="entry name" value="TolB_N"/>
    <property type="match status" value="1"/>
</dbReference>
<dbReference type="EMBL" id="OB703535">
    <property type="protein sequence ID" value="CAD7238546.1"/>
    <property type="molecule type" value="Genomic_DNA"/>
</dbReference>
<organism evidence="2">
    <name type="scientific">Cyprideis torosa</name>
    <dbReference type="NCBI Taxonomy" id="163714"/>
    <lineage>
        <taxon>Eukaryota</taxon>
        <taxon>Metazoa</taxon>
        <taxon>Ecdysozoa</taxon>
        <taxon>Arthropoda</taxon>
        <taxon>Crustacea</taxon>
        <taxon>Oligostraca</taxon>
        <taxon>Ostracoda</taxon>
        <taxon>Podocopa</taxon>
        <taxon>Podocopida</taxon>
        <taxon>Cytherocopina</taxon>
        <taxon>Cytheroidea</taxon>
        <taxon>Cytherideidae</taxon>
        <taxon>Cyprideis</taxon>
    </lineage>
</organism>
<comment type="similarity">
    <text evidence="1">Belongs to the TolB family.</text>
</comment>
<dbReference type="AlphaFoldDB" id="A0A7R8X0E9"/>
<accession>A0A7R8X0E9</accession>
<dbReference type="GO" id="GO:0015031">
    <property type="term" value="P:protein transport"/>
    <property type="evidence" value="ECO:0007669"/>
    <property type="project" value="InterPro"/>
</dbReference>
<dbReference type="InterPro" id="IPR007195">
    <property type="entry name" value="TolB_N"/>
</dbReference>
<evidence type="ECO:0000313" key="2">
    <source>
        <dbReference type="EMBL" id="CAD7238546.1"/>
    </source>
</evidence>
<sequence>MPFGRNSPHPVGEIITNDLARTGQFNPVDPRAFPQYPESSEQIDWEAWRVRDIFYVVVGRVAQNGVGWELQYELIDTANKTVVSGLSYPRVGERDLRRAAHQIADRILKDVTGLPGAFDSRLAYVSRIGRGESATYRLVVADSDGYGPETVLTSRGQPILSPDWSPDGRRIAYTLFNGIRRAIWVHDIVSNNRYKIAEYKGINGAPSWSPDGQQLAVSLSRDGSPDIYLVNANGANLRKIASVPRANDTEPCWSSDGSTLYFVSDRGGTPQ</sequence>
<reference evidence="2" key="1">
    <citation type="submission" date="2020-11" db="EMBL/GenBank/DDBJ databases">
        <authorList>
            <person name="Tran Van P."/>
        </authorList>
    </citation>
    <scope>NUCLEOTIDE SEQUENCE</scope>
</reference>
<evidence type="ECO:0000256" key="1">
    <source>
        <dbReference type="ARBA" id="ARBA00009820"/>
    </source>
</evidence>
<dbReference type="InterPro" id="IPR011659">
    <property type="entry name" value="WD40"/>
</dbReference>
<dbReference type="SUPFAM" id="SSF52964">
    <property type="entry name" value="TolB, N-terminal domain"/>
    <property type="match status" value="1"/>
</dbReference>
<feature type="non-terminal residue" evidence="2">
    <location>
        <position position="271"/>
    </location>
</feature>
<dbReference type="SUPFAM" id="SSF69304">
    <property type="entry name" value="Tricorn protease N-terminal domain"/>
    <property type="match status" value="1"/>
</dbReference>
<dbReference type="Gene3D" id="2.120.10.30">
    <property type="entry name" value="TolB, C-terminal domain"/>
    <property type="match status" value="1"/>
</dbReference>
<protein>
    <submittedName>
        <fullName evidence="2">Uncharacterized protein</fullName>
    </submittedName>
</protein>
<dbReference type="PANTHER" id="PTHR36842:SF1">
    <property type="entry name" value="PROTEIN TOLB"/>
    <property type="match status" value="1"/>
</dbReference>